<organism evidence="5 6">
    <name type="scientific">Eubacterium ventriosum</name>
    <dbReference type="NCBI Taxonomy" id="39496"/>
    <lineage>
        <taxon>Bacteria</taxon>
        <taxon>Bacillati</taxon>
        <taxon>Bacillota</taxon>
        <taxon>Clostridia</taxon>
        <taxon>Eubacteriales</taxon>
        <taxon>Eubacteriaceae</taxon>
        <taxon>Eubacterium</taxon>
    </lineage>
</organism>
<protein>
    <recommendedName>
        <fullName evidence="11">MarR family transcriptional regulator</fullName>
    </recommendedName>
</protein>
<evidence type="ECO:0000313" key="6">
    <source>
        <dbReference type="Proteomes" id="UP000283314"/>
    </source>
</evidence>
<dbReference type="Proteomes" id="UP000285740">
    <property type="component" value="Unassembled WGS sequence"/>
</dbReference>
<dbReference type="Proteomes" id="UP000283314">
    <property type="component" value="Unassembled WGS sequence"/>
</dbReference>
<dbReference type="Proteomes" id="UP000286186">
    <property type="component" value="Unassembled WGS sequence"/>
</dbReference>
<reference evidence="6 7" key="1">
    <citation type="submission" date="2018-08" db="EMBL/GenBank/DDBJ databases">
        <title>A genome reference for cultivated species of the human gut microbiota.</title>
        <authorList>
            <person name="Zou Y."/>
            <person name="Xue W."/>
            <person name="Luo G."/>
        </authorList>
    </citation>
    <scope>NUCLEOTIDE SEQUENCE [LARGE SCALE GENOMIC DNA]</scope>
    <source>
        <strain evidence="5 6">AF37-4</strain>
        <strain evidence="4 10">AM23-22</strain>
        <strain evidence="3 9">AM42-30</strain>
        <strain evidence="2 7">AM43-2</strain>
        <strain evidence="1 8">AM44-11BH</strain>
    </source>
</reference>
<proteinExistence type="predicted"/>
<keyword evidence="8" id="KW-1185">Reference proteome</keyword>
<evidence type="ECO:0000313" key="8">
    <source>
        <dbReference type="Proteomes" id="UP000284779"/>
    </source>
</evidence>
<evidence type="ECO:0000313" key="9">
    <source>
        <dbReference type="Proteomes" id="UP000285740"/>
    </source>
</evidence>
<evidence type="ECO:0000313" key="1">
    <source>
        <dbReference type="EMBL" id="RHA18235.1"/>
    </source>
</evidence>
<accession>A0A415L383</accession>
<evidence type="ECO:0000313" key="5">
    <source>
        <dbReference type="EMBL" id="RHL42982.1"/>
    </source>
</evidence>
<evidence type="ECO:0000313" key="7">
    <source>
        <dbReference type="Proteomes" id="UP000284598"/>
    </source>
</evidence>
<dbReference type="EMBL" id="QROT01000011">
    <property type="protein sequence ID" value="RHL42982.1"/>
    <property type="molecule type" value="Genomic_DNA"/>
</dbReference>
<gene>
    <name evidence="5" type="ORF">DW018_12050</name>
    <name evidence="4" type="ORF">DW652_06870</name>
    <name evidence="3" type="ORF">DW918_12980</name>
    <name evidence="2" type="ORF">DW929_01755</name>
    <name evidence="1" type="ORF">DW944_06785</name>
</gene>
<dbReference type="GeneID" id="66467974"/>
<comment type="caution">
    <text evidence="5">The sequence shown here is derived from an EMBL/GenBank/DDBJ whole genome shotgun (WGS) entry which is preliminary data.</text>
</comment>
<evidence type="ECO:0000313" key="3">
    <source>
        <dbReference type="EMBL" id="RHA73329.1"/>
    </source>
</evidence>
<dbReference type="AlphaFoldDB" id="A0A415L383"/>
<sequence>MKKRTKELKKVDLETILLGAKISNVMHAHIINIFDELDDNQVFGRQEVMEITGCGKTQASKILNVMKMNNVIVDVKGKGKYVFKVEERV</sequence>
<evidence type="ECO:0000313" key="10">
    <source>
        <dbReference type="Proteomes" id="UP000286186"/>
    </source>
</evidence>
<evidence type="ECO:0000313" key="2">
    <source>
        <dbReference type="EMBL" id="RHA56605.1"/>
    </source>
</evidence>
<evidence type="ECO:0000313" key="4">
    <source>
        <dbReference type="EMBL" id="RHF88945.1"/>
    </source>
</evidence>
<dbReference type="EMBL" id="QSFD01000006">
    <property type="protein sequence ID" value="RHA18235.1"/>
    <property type="molecule type" value="Genomic_DNA"/>
</dbReference>
<dbReference type="RefSeq" id="WP_117900117.1">
    <property type="nucleotide sequence ID" value="NZ_CABJDQ010000011.1"/>
</dbReference>
<dbReference type="EMBL" id="QSFO01000002">
    <property type="protein sequence ID" value="RHA56605.1"/>
    <property type="molecule type" value="Genomic_DNA"/>
</dbReference>
<dbReference type="EMBL" id="QRHR01000005">
    <property type="protein sequence ID" value="RHF88945.1"/>
    <property type="molecule type" value="Genomic_DNA"/>
</dbReference>
<dbReference type="Proteomes" id="UP000284598">
    <property type="component" value="Unassembled WGS sequence"/>
</dbReference>
<dbReference type="EMBL" id="QSFV01000109">
    <property type="protein sequence ID" value="RHA73329.1"/>
    <property type="molecule type" value="Genomic_DNA"/>
</dbReference>
<evidence type="ECO:0008006" key="11">
    <source>
        <dbReference type="Google" id="ProtNLM"/>
    </source>
</evidence>
<name>A0A415L383_9FIRM</name>
<dbReference type="Proteomes" id="UP000284779">
    <property type="component" value="Unassembled WGS sequence"/>
</dbReference>